<evidence type="ECO:0000313" key="2">
    <source>
        <dbReference type="EMBL" id="GBP73720.1"/>
    </source>
</evidence>
<organism evidence="2 3">
    <name type="scientific">Eumeta variegata</name>
    <name type="common">Bagworm moth</name>
    <name type="synonym">Eumeta japonica</name>
    <dbReference type="NCBI Taxonomy" id="151549"/>
    <lineage>
        <taxon>Eukaryota</taxon>
        <taxon>Metazoa</taxon>
        <taxon>Ecdysozoa</taxon>
        <taxon>Arthropoda</taxon>
        <taxon>Hexapoda</taxon>
        <taxon>Insecta</taxon>
        <taxon>Pterygota</taxon>
        <taxon>Neoptera</taxon>
        <taxon>Endopterygota</taxon>
        <taxon>Lepidoptera</taxon>
        <taxon>Glossata</taxon>
        <taxon>Ditrysia</taxon>
        <taxon>Tineoidea</taxon>
        <taxon>Psychidae</taxon>
        <taxon>Oiketicinae</taxon>
        <taxon>Eumeta</taxon>
    </lineage>
</organism>
<name>A0A4C1YFB1_EUMVA</name>
<feature type="region of interest" description="Disordered" evidence="1">
    <location>
        <begin position="1"/>
        <end position="21"/>
    </location>
</feature>
<gene>
    <name evidence="2" type="ORF">EVAR_103182_1</name>
</gene>
<sequence length="137" mass="15199">MRTTPMAHSKGPNFKHPKPTSWHRKIEGCEAGGLCKDRTSWRDLWSLPTLLGYISTRRTSSQRSSLTYEREVVSILMRNPAFAALFRGRVTPAPNRVGPTLGRGRSAGQQSDPVAELLAHSFRAKGSNRVRTLVVGD</sequence>
<dbReference type="Proteomes" id="UP000299102">
    <property type="component" value="Unassembled WGS sequence"/>
</dbReference>
<dbReference type="EMBL" id="BGZK01001184">
    <property type="protein sequence ID" value="GBP73720.1"/>
    <property type="molecule type" value="Genomic_DNA"/>
</dbReference>
<dbReference type="AlphaFoldDB" id="A0A4C1YFB1"/>
<keyword evidence="3" id="KW-1185">Reference proteome</keyword>
<protein>
    <submittedName>
        <fullName evidence="2">Uncharacterized protein</fullName>
    </submittedName>
</protein>
<evidence type="ECO:0000313" key="3">
    <source>
        <dbReference type="Proteomes" id="UP000299102"/>
    </source>
</evidence>
<comment type="caution">
    <text evidence="2">The sequence shown here is derived from an EMBL/GenBank/DDBJ whole genome shotgun (WGS) entry which is preliminary data.</text>
</comment>
<proteinExistence type="predicted"/>
<reference evidence="2 3" key="1">
    <citation type="journal article" date="2019" name="Commun. Biol.">
        <title>The bagworm genome reveals a unique fibroin gene that provides high tensile strength.</title>
        <authorList>
            <person name="Kono N."/>
            <person name="Nakamura H."/>
            <person name="Ohtoshi R."/>
            <person name="Tomita M."/>
            <person name="Numata K."/>
            <person name="Arakawa K."/>
        </authorList>
    </citation>
    <scope>NUCLEOTIDE SEQUENCE [LARGE SCALE GENOMIC DNA]</scope>
</reference>
<accession>A0A4C1YFB1</accession>
<evidence type="ECO:0000256" key="1">
    <source>
        <dbReference type="SAM" id="MobiDB-lite"/>
    </source>
</evidence>